<name>A0ABT0X1C0_9ACTN</name>
<evidence type="ECO:0008006" key="4">
    <source>
        <dbReference type="Google" id="ProtNLM"/>
    </source>
</evidence>
<dbReference type="Proteomes" id="UP001167160">
    <property type="component" value="Unassembled WGS sequence"/>
</dbReference>
<evidence type="ECO:0000313" key="3">
    <source>
        <dbReference type="Proteomes" id="UP001167160"/>
    </source>
</evidence>
<reference evidence="2" key="1">
    <citation type="journal article" date="2023" name="Int. J. Syst. Evol. Microbiol.">
        <title>Streptomyces meridianus sp. nov. isolated from brackish water of the Tagus estuary in Alcochete, Portugal.</title>
        <authorList>
            <person name="Santos J.D.N."/>
            <person name="Klimek D."/>
            <person name="Calusinska M."/>
            <person name="Lobo Da Cunha A."/>
            <person name="Catita J."/>
            <person name="Goncalves H."/>
            <person name="Gonzalez I."/>
            <person name="Reyes F."/>
            <person name="Lage O.M."/>
        </authorList>
    </citation>
    <scope>NUCLEOTIDE SEQUENCE</scope>
    <source>
        <strain evidence="2">MTZ3.1</strain>
    </source>
</reference>
<protein>
    <recommendedName>
        <fullName evidence="4">Extensin</fullName>
    </recommendedName>
</protein>
<dbReference type="EMBL" id="JAMQGM010000001">
    <property type="protein sequence ID" value="MCM2575945.1"/>
    <property type="molecule type" value="Genomic_DNA"/>
</dbReference>
<accession>A0ABT0X1C0</accession>
<keyword evidence="3" id="KW-1185">Reference proteome</keyword>
<evidence type="ECO:0000256" key="1">
    <source>
        <dbReference type="SAM" id="MobiDB-lite"/>
    </source>
</evidence>
<feature type="compositionally biased region" description="Low complexity" evidence="1">
    <location>
        <begin position="109"/>
        <end position="121"/>
    </location>
</feature>
<evidence type="ECO:0000313" key="2">
    <source>
        <dbReference type="EMBL" id="MCM2575945.1"/>
    </source>
</evidence>
<feature type="compositionally biased region" description="Low complexity" evidence="1">
    <location>
        <begin position="135"/>
        <end position="157"/>
    </location>
</feature>
<proteinExistence type="predicted"/>
<comment type="caution">
    <text evidence="2">The sequence shown here is derived from an EMBL/GenBank/DDBJ whole genome shotgun (WGS) entry which is preliminary data.</text>
</comment>
<feature type="compositionally biased region" description="Gly residues" evidence="1">
    <location>
        <begin position="158"/>
        <end position="187"/>
    </location>
</feature>
<gene>
    <name evidence="2" type="ORF">M1E25_01005</name>
</gene>
<sequence>MGRHRRSGRVNRAGSAAVKAAAVMGVAGTLALGINSASDGPVHTQAMSDEAVPGEASAAAEDLSASSAQHDDLIPTAMSTEHAAEPKLIDDRAEQIRSSRSAAEKREAVQQQAVSTSTSSANFGHEQTQQPTEVAPPSESNSSEPSATTAPEPSTTPSGGGDGQQDGGGLVGGVVGGVGGVLGGLLG</sequence>
<organism evidence="2 3">
    <name type="scientific">Streptomyces meridianus</name>
    <dbReference type="NCBI Taxonomy" id="2938945"/>
    <lineage>
        <taxon>Bacteria</taxon>
        <taxon>Bacillati</taxon>
        <taxon>Actinomycetota</taxon>
        <taxon>Actinomycetes</taxon>
        <taxon>Kitasatosporales</taxon>
        <taxon>Streptomycetaceae</taxon>
        <taxon>Streptomyces</taxon>
    </lineage>
</organism>
<feature type="compositionally biased region" description="Basic and acidic residues" evidence="1">
    <location>
        <begin position="82"/>
        <end position="108"/>
    </location>
</feature>
<feature type="region of interest" description="Disordered" evidence="1">
    <location>
        <begin position="79"/>
        <end position="187"/>
    </location>
</feature>